<evidence type="ECO:0008006" key="4">
    <source>
        <dbReference type="Google" id="ProtNLM"/>
    </source>
</evidence>
<name>A0A6L9MGF5_9HYPH</name>
<keyword evidence="1" id="KW-0812">Transmembrane</keyword>
<reference evidence="2 3" key="1">
    <citation type="submission" date="2020-01" db="EMBL/GenBank/DDBJ databases">
        <title>Genomes of bacteria type strains.</title>
        <authorList>
            <person name="Chen J."/>
            <person name="Zhu S."/>
            <person name="Chen J."/>
        </authorList>
    </citation>
    <scope>NUCLEOTIDE SEQUENCE [LARGE SCALE GENOMIC DNA]</scope>
    <source>
        <strain evidence="2 3">KCTC 52919</strain>
    </source>
</reference>
<evidence type="ECO:0000313" key="3">
    <source>
        <dbReference type="Proteomes" id="UP000476332"/>
    </source>
</evidence>
<sequence>MSIATDFHRPIDSGPMRELGRRVAALMTSRVFSRLAVAAFALFVLLSSLFGLIKPEHNWDMAPYIAASLEDRYEQPQALHAAAWEATRYGISDFQWYEITRGNTYIVDQFANPEHFVSQLSMYRVKLGYILALRYLDRLVEPVTATAIVASLSTLVVGLVLLGWAVRHGFSQSLLLAAPVLLLAGYFDMAMLATPDMMMAAFGIPGIYLAAKGRYWLAVPFLLAMFLVRPDGIIFLFALLLAALAFGQGRLPMLLAFLAAVLLYGPIAEAAGHPGWWPHYYFSNIALQNDMRGFDPAFSVGAYLHGIVRGINVGLRFNNWPMIMAVLLLGWLLLAARGRGADRNATMVLTAVVLCFIGKYVTFPLPDDRVYFIFVAPFLMILLEAWKPDFATSNAAFTPPVRRHN</sequence>
<dbReference type="AlphaFoldDB" id="A0A6L9MGF5"/>
<keyword evidence="3" id="KW-1185">Reference proteome</keyword>
<protein>
    <recommendedName>
        <fullName evidence="4">DUF2029 domain-containing protein</fullName>
    </recommendedName>
</protein>
<evidence type="ECO:0000313" key="2">
    <source>
        <dbReference type="EMBL" id="NDV86883.1"/>
    </source>
</evidence>
<feature type="transmembrane region" description="Helical" evidence="1">
    <location>
        <begin position="320"/>
        <end position="338"/>
    </location>
</feature>
<feature type="transmembrane region" description="Helical" evidence="1">
    <location>
        <begin position="215"/>
        <end position="244"/>
    </location>
</feature>
<keyword evidence="1" id="KW-1133">Transmembrane helix</keyword>
<dbReference type="RefSeq" id="WP_163043631.1">
    <property type="nucleotide sequence ID" value="NZ_JAAAMJ010000005.1"/>
</dbReference>
<feature type="transmembrane region" description="Helical" evidence="1">
    <location>
        <begin position="369"/>
        <end position="386"/>
    </location>
</feature>
<dbReference type="Proteomes" id="UP000476332">
    <property type="component" value="Unassembled WGS sequence"/>
</dbReference>
<feature type="transmembrane region" description="Helical" evidence="1">
    <location>
        <begin position="345"/>
        <end position="363"/>
    </location>
</feature>
<comment type="caution">
    <text evidence="2">The sequence shown here is derived from an EMBL/GenBank/DDBJ whole genome shotgun (WGS) entry which is preliminary data.</text>
</comment>
<gene>
    <name evidence="2" type="ORF">GTW51_09220</name>
</gene>
<accession>A0A6L9MGF5</accession>
<keyword evidence="1" id="KW-0472">Membrane</keyword>
<organism evidence="2 3">
    <name type="scientific">Aurantimonas aggregata</name>
    <dbReference type="NCBI Taxonomy" id="2047720"/>
    <lineage>
        <taxon>Bacteria</taxon>
        <taxon>Pseudomonadati</taxon>
        <taxon>Pseudomonadota</taxon>
        <taxon>Alphaproteobacteria</taxon>
        <taxon>Hyphomicrobiales</taxon>
        <taxon>Aurantimonadaceae</taxon>
        <taxon>Aurantimonas</taxon>
    </lineage>
</organism>
<dbReference type="EMBL" id="JAAAMJ010000005">
    <property type="protein sequence ID" value="NDV86883.1"/>
    <property type="molecule type" value="Genomic_DNA"/>
</dbReference>
<proteinExistence type="predicted"/>
<feature type="transmembrane region" description="Helical" evidence="1">
    <location>
        <begin position="143"/>
        <end position="166"/>
    </location>
</feature>
<feature type="transmembrane region" description="Helical" evidence="1">
    <location>
        <begin position="251"/>
        <end position="268"/>
    </location>
</feature>
<evidence type="ECO:0000256" key="1">
    <source>
        <dbReference type="SAM" id="Phobius"/>
    </source>
</evidence>
<feature type="transmembrane region" description="Helical" evidence="1">
    <location>
        <begin position="173"/>
        <end position="195"/>
    </location>
</feature>
<feature type="transmembrane region" description="Helical" evidence="1">
    <location>
        <begin position="31"/>
        <end position="53"/>
    </location>
</feature>